<dbReference type="PANTHER" id="PTHR31973">
    <property type="entry name" value="POLYPROTEIN, PUTATIVE-RELATED"/>
    <property type="match status" value="1"/>
</dbReference>
<evidence type="ECO:0000256" key="1">
    <source>
        <dbReference type="SAM" id="MobiDB-lite"/>
    </source>
</evidence>
<dbReference type="Pfam" id="PF10551">
    <property type="entry name" value="MULE"/>
    <property type="match status" value="1"/>
</dbReference>
<feature type="compositionally biased region" description="Basic residues" evidence="1">
    <location>
        <begin position="290"/>
        <end position="305"/>
    </location>
</feature>
<evidence type="ECO:0000259" key="3">
    <source>
        <dbReference type="Pfam" id="PF10551"/>
    </source>
</evidence>
<feature type="compositionally biased region" description="Polar residues" evidence="1">
    <location>
        <begin position="7"/>
        <end position="16"/>
    </location>
</feature>
<feature type="region of interest" description="Disordered" evidence="1">
    <location>
        <begin position="290"/>
        <end position="312"/>
    </location>
</feature>
<name>A0A2N9GH25_FAGSY</name>
<dbReference type="AlphaFoldDB" id="A0A2N9GH25"/>
<evidence type="ECO:0008006" key="5">
    <source>
        <dbReference type="Google" id="ProtNLM"/>
    </source>
</evidence>
<dbReference type="InterPro" id="IPR018289">
    <property type="entry name" value="MULE_transposase_dom"/>
</dbReference>
<sequence length="1046" mass="120302">MARSKISDSPSLSSAPATDEKEKARQIITQMDSKSVNTNLLVCFASFPGQNSLGLLAPKPNPSVPSRISCYAHLFALSAYEPDHIPTFEDWFNLFSDKERVRPALHFLPFAEAKFTCLEMYLLNQGVNPLSSSLWAHILQTRDLVVLQNKSSGVEVYSPNFLARQFGLLQFVPIPPIFIANDPWHQRSVYTNEEAEVIIAEDLSRITAAKIEPFRIVSDALPLFTSWWEALMLNFNLPETLKLIVWEVCPHCLAYEIIGDVNTTSTKEEETENARPLQIVLPSPERSTRVKQRAAKKVTKAKKQPIKTERRKKELLRLNKNKLCKLKLLWRLRRKPFRMWKRKGGSSWKENRKKNWMQKEWLKLNIKRKRRKEEKIRKEKEEEERKRKEIEQKVEEEKRAQHQKEKEESQRLERERREQEEEILRKRKEEEMATIESEPLVEHEEITSSVSIPEIDEVILNQLEVEADPLTVPTVPTVEETNEETTTPVISSPELELTESTPEDVDQSTALELATLTPDAKPLSQQPLLDTPIIKVDIEDLNEDGVNLMFDMLDATHELKGIELYISVEDCVGEGVEPFTQDYGDGLEAEDCVGEDVEQMTVDDTAPFTQPSIVGGCTPQLHEIPTSVEDCGPSTRHEYVPLEVNPLHGVHDMMMLEFTADDEEENTDYDNDAYFDDNDDDDEVDDVVPNLKPKSLSFTTNTLDNINDTSNNDEVTPLDSWDKKQELRKGLIFKSKIEVQYALKVYSSNCNQEYKVKESNKTKLHVCCSNGCSWRMRACMRSTHGFWEITKYNGPHTCRHSNIRKDGKVWDAKQKAIVNIYGDWGESYQLLPKFMKALIDSNPGTKVEWETYWSADAGSAIFESVFWAFGPSIQGFVNCRPVISIDATHLNGKYEGKLMIAMATDANNEIYPLAFAVVEKESKDTWRWFLRCLKKHVIKDRELCIISDRHRASNFNQRFHDKWLKNMIMRAGQHNQLRKFNATIDSIRHYNKDATKILDNETDVEKWALAKDDGQRYGAMATNLFECFNGVLKDARNLPITAMSPL</sequence>
<proteinExistence type="predicted"/>
<dbReference type="InterPro" id="IPR004332">
    <property type="entry name" value="Transposase_MuDR"/>
</dbReference>
<feature type="region of interest" description="Disordered" evidence="1">
    <location>
        <begin position="373"/>
        <end position="417"/>
    </location>
</feature>
<dbReference type="Pfam" id="PF03108">
    <property type="entry name" value="DBD_Tnp_Mut"/>
    <property type="match status" value="1"/>
</dbReference>
<feature type="region of interest" description="Disordered" evidence="1">
    <location>
        <begin position="1"/>
        <end position="23"/>
    </location>
</feature>
<dbReference type="EMBL" id="OIVN01002225">
    <property type="protein sequence ID" value="SPD01807.1"/>
    <property type="molecule type" value="Genomic_DNA"/>
</dbReference>
<feature type="region of interest" description="Disordered" evidence="1">
    <location>
        <begin position="479"/>
        <end position="503"/>
    </location>
</feature>
<reference evidence="4" key="1">
    <citation type="submission" date="2018-02" db="EMBL/GenBank/DDBJ databases">
        <authorList>
            <person name="Cohen D.B."/>
            <person name="Kent A.D."/>
        </authorList>
    </citation>
    <scope>NUCLEOTIDE SEQUENCE</scope>
</reference>
<accession>A0A2N9GH25</accession>
<feature type="region of interest" description="Disordered" evidence="1">
    <location>
        <begin position="428"/>
        <end position="447"/>
    </location>
</feature>
<organism evidence="4">
    <name type="scientific">Fagus sylvatica</name>
    <name type="common">Beechnut</name>
    <dbReference type="NCBI Taxonomy" id="28930"/>
    <lineage>
        <taxon>Eukaryota</taxon>
        <taxon>Viridiplantae</taxon>
        <taxon>Streptophyta</taxon>
        <taxon>Embryophyta</taxon>
        <taxon>Tracheophyta</taxon>
        <taxon>Spermatophyta</taxon>
        <taxon>Magnoliopsida</taxon>
        <taxon>eudicotyledons</taxon>
        <taxon>Gunneridae</taxon>
        <taxon>Pentapetalae</taxon>
        <taxon>rosids</taxon>
        <taxon>fabids</taxon>
        <taxon>Fagales</taxon>
        <taxon>Fagaceae</taxon>
        <taxon>Fagus</taxon>
    </lineage>
</organism>
<evidence type="ECO:0000259" key="2">
    <source>
        <dbReference type="Pfam" id="PF03108"/>
    </source>
</evidence>
<protein>
    <recommendedName>
        <fullName evidence="5">Transposase MuDR plant domain-containing protein</fullName>
    </recommendedName>
</protein>
<gene>
    <name evidence="4" type="ORF">FSB_LOCUS29689</name>
</gene>
<feature type="compositionally biased region" description="Low complexity" evidence="1">
    <location>
        <begin position="479"/>
        <end position="489"/>
    </location>
</feature>
<feature type="domain" description="MULE transposase" evidence="3">
    <location>
        <begin position="882"/>
        <end position="953"/>
    </location>
</feature>
<dbReference type="PANTHER" id="PTHR31973:SF195">
    <property type="entry name" value="MUDR FAMILY TRANSPOSASE"/>
    <property type="match status" value="1"/>
</dbReference>
<feature type="domain" description="Transposase MuDR plant" evidence="2">
    <location>
        <begin position="726"/>
        <end position="788"/>
    </location>
</feature>
<evidence type="ECO:0000313" key="4">
    <source>
        <dbReference type="EMBL" id="SPD01807.1"/>
    </source>
</evidence>